<name>A0A444HA68_9FLAO</name>
<dbReference type="Proteomes" id="UP000287527">
    <property type="component" value="Unassembled WGS sequence"/>
</dbReference>
<evidence type="ECO:0000313" key="3">
    <source>
        <dbReference type="Proteomes" id="UP000287527"/>
    </source>
</evidence>
<dbReference type="Pfam" id="PF13630">
    <property type="entry name" value="SdpI"/>
    <property type="match status" value="1"/>
</dbReference>
<comment type="caution">
    <text evidence="2">The sequence shown here is derived from an EMBL/GenBank/DDBJ whole genome shotgun (WGS) entry which is preliminary data.</text>
</comment>
<proteinExistence type="predicted"/>
<gene>
    <name evidence="2" type="ORF">EPI11_11015</name>
</gene>
<dbReference type="OrthoDB" id="3173919at2"/>
<organism evidence="2 3">
    <name type="scientific">Flavobacterium cerinum</name>
    <dbReference type="NCBI Taxonomy" id="2502784"/>
    <lineage>
        <taxon>Bacteria</taxon>
        <taxon>Pseudomonadati</taxon>
        <taxon>Bacteroidota</taxon>
        <taxon>Flavobacteriia</taxon>
        <taxon>Flavobacteriales</taxon>
        <taxon>Flavobacteriaceae</taxon>
        <taxon>Flavobacterium</taxon>
    </lineage>
</organism>
<keyword evidence="1" id="KW-0472">Membrane</keyword>
<reference evidence="2 3" key="1">
    <citation type="submission" date="2019-01" db="EMBL/GenBank/DDBJ databases">
        <title>Flavobacterium sp. nov.,isolated from freshwater.</title>
        <authorList>
            <person name="Zhang R."/>
            <person name="Du Z.-J."/>
        </authorList>
    </citation>
    <scope>NUCLEOTIDE SEQUENCE [LARGE SCALE GENOMIC DNA]</scope>
    <source>
        <strain evidence="2 3">1E403</strain>
    </source>
</reference>
<feature type="transmembrane region" description="Helical" evidence="1">
    <location>
        <begin position="17"/>
        <end position="38"/>
    </location>
</feature>
<evidence type="ECO:0000256" key="1">
    <source>
        <dbReference type="SAM" id="Phobius"/>
    </source>
</evidence>
<dbReference type="RefSeq" id="WP_128390023.1">
    <property type="nucleotide sequence ID" value="NZ_SBII01000007.1"/>
</dbReference>
<keyword evidence="1" id="KW-0812">Transmembrane</keyword>
<keyword evidence="1" id="KW-1133">Transmembrane helix</keyword>
<accession>A0A444HA68</accession>
<feature type="transmembrane region" description="Helical" evidence="1">
    <location>
        <begin position="86"/>
        <end position="105"/>
    </location>
</feature>
<feature type="transmembrane region" description="Helical" evidence="1">
    <location>
        <begin position="59"/>
        <end position="80"/>
    </location>
</feature>
<dbReference type="EMBL" id="SBII01000007">
    <property type="protein sequence ID" value="RWX00066.1"/>
    <property type="molecule type" value="Genomic_DNA"/>
</dbReference>
<dbReference type="AlphaFoldDB" id="A0A444HA68"/>
<sequence>MESIIENTFQTSLLCGVIFLLAAGLMHSFPPKEINYLYGYRTRRSMKSKESWDFAQRYSTIQMAKAALFMSIISFAGYLFPAENVALHLTAGMIITIMGVAYMLVTTERELKKRFTES</sequence>
<keyword evidence="3" id="KW-1185">Reference proteome</keyword>
<dbReference type="InterPro" id="IPR025962">
    <property type="entry name" value="SdpI/YhfL"/>
</dbReference>
<protein>
    <submittedName>
        <fullName evidence="2">SdpI family protein</fullName>
    </submittedName>
</protein>
<evidence type="ECO:0000313" key="2">
    <source>
        <dbReference type="EMBL" id="RWX00066.1"/>
    </source>
</evidence>